<evidence type="ECO:0000259" key="5">
    <source>
        <dbReference type="PROSITE" id="PS50931"/>
    </source>
</evidence>
<dbReference type="PRINTS" id="PR00039">
    <property type="entry name" value="HTHLYSR"/>
</dbReference>
<dbReference type="GO" id="GO:0043565">
    <property type="term" value="F:sequence-specific DNA binding"/>
    <property type="evidence" value="ECO:0007669"/>
    <property type="project" value="TreeGrafter"/>
</dbReference>
<dbReference type="GO" id="GO:0006351">
    <property type="term" value="P:DNA-templated transcription"/>
    <property type="evidence" value="ECO:0007669"/>
    <property type="project" value="TreeGrafter"/>
</dbReference>
<reference evidence="6 7" key="1">
    <citation type="submission" date="2016-12" db="EMBL/GenBank/DDBJ databases">
        <authorList>
            <person name="Song W.-J."/>
            <person name="Kurnit D.M."/>
        </authorList>
    </citation>
    <scope>NUCLEOTIDE SEQUENCE [LARGE SCALE GENOMIC DNA]</scope>
    <source>
        <strain evidence="6 7">IMCC3135</strain>
    </source>
</reference>
<comment type="similarity">
    <text evidence="1">Belongs to the LysR transcriptional regulatory family.</text>
</comment>
<feature type="domain" description="HTH lysR-type" evidence="5">
    <location>
        <begin position="4"/>
        <end position="61"/>
    </location>
</feature>
<keyword evidence="4" id="KW-0804">Transcription</keyword>
<dbReference type="AlphaFoldDB" id="A0A2Z2NT44"/>
<keyword evidence="7" id="KW-1185">Reference proteome</keyword>
<dbReference type="SUPFAM" id="SSF46785">
    <property type="entry name" value="Winged helix' DNA-binding domain"/>
    <property type="match status" value="1"/>
</dbReference>
<dbReference type="RefSeq" id="WP_088919716.1">
    <property type="nucleotide sequence ID" value="NZ_CP018632.1"/>
</dbReference>
<evidence type="ECO:0000256" key="3">
    <source>
        <dbReference type="ARBA" id="ARBA00023125"/>
    </source>
</evidence>
<dbReference type="PANTHER" id="PTHR30537:SF26">
    <property type="entry name" value="GLYCINE CLEAVAGE SYSTEM TRANSCRIPTIONAL ACTIVATOR"/>
    <property type="match status" value="1"/>
</dbReference>
<evidence type="ECO:0000256" key="1">
    <source>
        <dbReference type="ARBA" id="ARBA00009437"/>
    </source>
</evidence>
<dbReference type="InterPro" id="IPR036390">
    <property type="entry name" value="WH_DNA-bd_sf"/>
</dbReference>
<dbReference type="InterPro" id="IPR000847">
    <property type="entry name" value="LysR_HTH_N"/>
</dbReference>
<evidence type="ECO:0000256" key="2">
    <source>
        <dbReference type="ARBA" id="ARBA00023015"/>
    </source>
</evidence>
<dbReference type="PROSITE" id="PS50931">
    <property type="entry name" value="HTH_LYSR"/>
    <property type="match status" value="1"/>
</dbReference>
<evidence type="ECO:0000256" key="4">
    <source>
        <dbReference type="ARBA" id="ARBA00023163"/>
    </source>
</evidence>
<dbReference type="SUPFAM" id="SSF53850">
    <property type="entry name" value="Periplasmic binding protein-like II"/>
    <property type="match status" value="1"/>
</dbReference>
<dbReference type="GO" id="GO:0003700">
    <property type="term" value="F:DNA-binding transcription factor activity"/>
    <property type="evidence" value="ECO:0007669"/>
    <property type="project" value="InterPro"/>
</dbReference>
<dbReference type="InterPro" id="IPR058163">
    <property type="entry name" value="LysR-type_TF_proteobact-type"/>
</dbReference>
<dbReference type="PANTHER" id="PTHR30537">
    <property type="entry name" value="HTH-TYPE TRANSCRIPTIONAL REGULATOR"/>
    <property type="match status" value="1"/>
</dbReference>
<accession>A0A2Z2NT44</accession>
<dbReference type="Pfam" id="PF03466">
    <property type="entry name" value="LysR_substrate"/>
    <property type="match status" value="1"/>
</dbReference>
<keyword evidence="3" id="KW-0238">DNA-binding</keyword>
<keyword evidence="2" id="KW-0805">Transcription regulation</keyword>
<dbReference type="InterPro" id="IPR036388">
    <property type="entry name" value="WH-like_DNA-bd_sf"/>
</dbReference>
<organism evidence="6 7">
    <name type="scientific">Granulosicoccus antarcticus IMCC3135</name>
    <dbReference type="NCBI Taxonomy" id="1192854"/>
    <lineage>
        <taxon>Bacteria</taxon>
        <taxon>Pseudomonadati</taxon>
        <taxon>Pseudomonadota</taxon>
        <taxon>Gammaproteobacteria</taxon>
        <taxon>Chromatiales</taxon>
        <taxon>Granulosicoccaceae</taxon>
        <taxon>Granulosicoccus</taxon>
    </lineage>
</organism>
<sequence>MTQLPLNALRVFEAAARNNSFRAAADELCVSQPAVSLQIKNLEDWLNAPLYDRTDNRPRLLPHGEVLARALTVSLADIEGSCRRARRHSESQTLVIAAIPSVAICWLIPRLSSFRALHPELNVRIIYAIHGQEIDFGDVDLAFVFDNSLPSRAGAHTHTFLPGISAPVCSPAVRETMSGERLPEGIALAGFLHEHDHTGWARWFARADCGSAPSLSGPVFEDFNLLRAAALAGQGVALCPLAIIREDLQSGNLVQLSDITVNKDYIYYLLEHAFCDETTRQATQAFRSWLFDTRDKEFAATSFGLASEAIDGTKNADRS</sequence>
<proteinExistence type="inferred from homology"/>
<dbReference type="Pfam" id="PF00126">
    <property type="entry name" value="HTH_1"/>
    <property type="match status" value="1"/>
</dbReference>
<dbReference type="EMBL" id="CP018632">
    <property type="protein sequence ID" value="ASJ74722.1"/>
    <property type="molecule type" value="Genomic_DNA"/>
</dbReference>
<dbReference type="InterPro" id="IPR005119">
    <property type="entry name" value="LysR_subst-bd"/>
</dbReference>
<dbReference type="Gene3D" id="3.40.190.10">
    <property type="entry name" value="Periplasmic binding protein-like II"/>
    <property type="match status" value="2"/>
</dbReference>
<evidence type="ECO:0000313" key="7">
    <source>
        <dbReference type="Proteomes" id="UP000250079"/>
    </source>
</evidence>
<dbReference type="Proteomes" id="UP000250079">
    <property type="component" value="Chromosome"/>
</dbReference>
<gene>
    <name evidence="6" type="primary">gcvA_10</name>
    <name evidence="6" type="ORF">IMCC3135_23265</name>
</gene>
<dbReference type="OrthoDB" id="9771171at2"/>
<protein>
    <submittedName>
        <fullName evidence="6">Glycine cleavage system transcriptional activator</fullName>
    </submittedName>
</protein>
<dbReference type="Gene3D" id="1.10.10.10">
    <property type="entry name" value="Winged helix-like DNA-binding domain superfamily/Winged helix DNA-binding domain"/>
    <property type="match status" value="1"/>
</dbReference>
<evidence type="ECO:0000313" key="6">
    <source>
        <dbReference type="EMBL" id="ASJ74722.1"/>
    </source>
</evidence>
<dbReference type="KEGG" id="gai:IMCC3135_23265"/>
<name>A0A2Z2NT44_9GAMM</name>